<evidence type="ECO:0000313" key="2">
    <source>
        <dbReference type="EMBL" id="SJZ55544.1"/>
    </source>
</evidence>
<name>A0A1T4LM75_9BACT</name>
<keyword evidence="1" id="KW-1133">Transmembrane helix</keyword>
<proteinExistence type="predicted"/>
<keyword evidence="1" id="KW-0812">Transmembrane</keyword>
<gene>
    <name evidence="2" type="ORF">SAMN02745119_00947</name>
</gene>
<feature type="transmembrane region" description="Helical" evidence="1">
    <location>
        <begin position="12"/>
        <end position="33"/>
    </location>
</feature>
<dbReference type="RefSeq" id="WP_078789228.1">
    <property type="nucleotide sequence ID" value="NZ_FUWR01000003.1"/>
</dbReference>
<reference evidence="3" key="1">
    <citation type="submission" date="2017-02" db="EMBL/GenBank/DDBJ databases">
        <authorList>
            <person name="Varghese N."/>
            <person name="Submissions S."/>
        </authorList>
    </citation>
    <scope>NUCLEOTIDE SEQUENCE [LARGE SCALE GENOMIC DNA]</scope>
    <source>
        <strain evidence="3">ATCC BAA-34</strain>
    </source>
</reference>
<dbReference type="Proteomes" id="UP000190102">
    <property type="component" value="Unassembled WGS sequence"/>
</dbReference>
<dbReference type="EMBL" id="FUWR01000003">
    <property type="protein sequence ID" value="SJZ55544.1"/>
    <property type="molecule type" value="Genomic_DNA"/>
</dbReference>
<organism evidence="2 3">
    <name type="scientific">Trichlorobacter thiogenes</name>
    <dbReference type="NCBI Taxonomy" id="115783"/>
    <lineage>
        <taxon>Bacteria</taxon>
        <taxon>Pseudomonadati</taxon>
        <taxon>Thermodesulfobacteriota</taxon>
        <taxon>Desulfuromonadia</taxon>
        <taxon>Geobacterales</taxon>
        <taxon>Geobacteraceae</taxon>
        <taxon>Trichlorobacter</taxon>
    </lineage>
</organism>
<protein>
    <submittedName>
        <fullName evidence="2">Uncharacterized protein</fullName>
    </submittedName>
</protein>
<dbReference type="STRING" id="115783.SAMN02745119_00947"/>
<evidence type="ECO:0000313" key="3">
    <source>
        <dbReference type="Proteomes" id="UP000190102"/>
    </source>
</evidence>
<sequence>MADPTTVPAWVPIVSAVAGGLVVGAFGAINNFISKKTEEKKLESEERRHLKEQVVKAAIEYWYKHHELVKSANGRLPQITPLDTYLVHIAAVMAEIMDTKLTPENVPAMLERAHQISKAAYDQAGNRASNQEDTPA</sequence>
<keyword evidence="3" id="KW-1185">Reference proteome</keyword>
<evidence type="ECO:0000256" key="1">
    <source>
        <dbReference type="SAM" id="Phobius"/>
    </source>
</evidence>
<accession>A0A1T4LM75</accession>
<dbReference type="AlphaFoldDB" id="A0A1T4LM75"/>
<keyword evidence="1" id="KW-0472">Membrane</keyword>